<dbReference type="InterPro" id="IPR050490">
    <property type="entry name" value="Bact_solute-bd_prot1"/>
</dbReference>
<name>A0A4Q1RHC3_9FIRM</name>
<comment type="subcellular location">
    <subcellularLocation>
        <location evidence="1">Cell envelope</location>
    </subcellularLocation>
</comment>
<evidence type="ECO:0000256" key="2">
    <source>
        <dbReference type="ARBA" id="ARBA00008520"/>
    </source>
</evidence>
<accession>A0A4Q1RHC3</accession>
<dbReference type="PANTHER" id="PTHR43649:SF31">
    <property type="entry name" value="SN-GLYCEROL-3-PHOSPHATE-BINDING PERIPLASMIC PROTEIN UGPB"/>
    <property type="match status" value="1"/>
</dbReference>
<keyword evidence="3" id="KW-0813">Transport</keyword>
<dbReference type="Pfam" id="PF01547">
    <property type="entry name" value="SBP_bac_1"/>
    <property type="match status" value="1"/>
</dbReference>
<organism evidence="6 7">
    <name type="scientific">Blautia faecicola</name>
    <dbReference type="NCBI Taxonomy" id="2509240"/>
    <lineage>
        <taxon>Bacteria</taxon>
        <taxon>Bacillati</taxon>
        <taxon>Bacillota</taxon>
        <taxon>Clostridia</taxon>
        <taxon>Lachnospirales</taxon>
        <taxon>Lachnospiraceae</taxon>
        <taxon>Blautia</taxon>
    </lineage>
</organism>
<feature type="signal peptide" evidence="5">
    <location>
        <begin position="1"/>
        <end position="18"/>
    </location>
</feature>
<evidence type="ECO:0000256" key="1">
    <source>
        <dbReference type="ARBA" id="ARBA00004196"/>
    </source>
</evidence>
<dbReference type="RefSeq" id="WP_129257530.1">
    <property type="nucleotide sequence ID" value="NZ_SDKC01000001.1"/>
</dbReference>
<dbReference type="Gene3D" id="3.90.780.10">
    <property type="entry name" value="5'-Nucleotidase, C-terminal domain"/>
    <property type="match status" value="1"/>
</dbReference>
<dbReference type="PANTHER" id="PTHR43649">
    <property type="entry name" value="ARABINOSE-BINDING PROTEIN-RELATED"/>
    <property type="match status" value="1"/>
</dbReference>
<dbReference type="GO" id="GO:0009166">
    <property type="term" value="P:nucleotide catabolic process"/>
    <property type="evidence" value="ECO:0007669"/>
    <property type="project" value="InterPro"/>
</dbReference>
<sequence length="618" mass="70117">MKKAKHYLIALLSGVLVAATVLSGCGQSKKVVSKNDDHLTVYLWENRLIKNIVPYIHEQFPDQDIEFITGNNDTDLYRYFEEHGELPDIITVRRFSGKDAQDLEPYLMDFASYDVVSRYYSYALQYYKNSKNEIQWLPICGMPQTIIANKTLFEQYGIKIPKNYKEYAQACQQFYDNGIKPYSLDLAEDWSAHEVIQTGAIGEFMSLDGIEWRSSAESASGDIAFDDALWKRIFSETNTFLKDSHFTSDDISIDINTAAQMFLEGKAAMFHGYPALMQEYQGQMDAELTRIPFFSQISDEAFINMTPSLNIAFNKDLEKDQEKLDLAFDVLDCMISKEGQTLIADGKGVISLNVDVPNMMEEVPGLEDEINNNSVYIRYSAQKSFDASLKAVHGLLSGEMDETQAYDAFRSTMNSKDSKEKTTVSFENEYAISLNDKNGRDAASSILTTIREENDAQLALVPYYYFTSSIYKGECTGSRVALMTAKSSDTFLYLAKINGKEIYELAEKYLAESDEKFHITNKYELPIASGMKIIVRQEENGFSLKDIEVNKKKIDKDKEYSILLTETTMSVLKKINPECEIRQLKDKLKDTTLSSAWTAAMANGQQPSAPEDYIEVEI</sequence>
<dbReference type="GO" id="GO:0030313">
    <property type="term" value="C:cell envelope"/>
    <property type="evidence" value="ECO:0007669"/>
    <property type="project" value="UniProtKB-SubCell"/>
</dbReference>
<evidence type="ECO:0000256" key="4">
    <source>
        <dbReference type="ARBA" id="ARBA00022729"/>
    </source>
</evidence>
<dbReference type="InterPro" id="IPR006059">
    <property type="entry name" value="SBP"/>
</dbReference>
<protein>
    <submittedName>
        <fullName evidence="6">Carbohydrate ABC transporter substrate-binding protein</fullName>
    </submittedName>
</protein>
<dbReference type="OrthoDB" id="1929810at2"/>
<reference evidence="6 7" key="1">
    <citation type="submission" date="2019-01" db="EMBL/GenBank/DDBJ databases">
        <title>Blautia sp. nov. KGMB01111 isolated human feces.</title>
        <authorList>
            <person name="Park J.-E."/>
            <person name="Kim J.-S."/>
            <person name="Park S.-H."/>
        </authorList>
    </citation>
    <scope>NUCLEOTIDE SEQUENCE [LARGE SCALE GENOMIC DNA]</scope>
    <source>
        <strain evidence="6 7">KGMB01111</strain>
    </source>
</reference>
<dbReference type="EMBL" id="SDKC01000001">
    <property type="protein sequence ID" value="RXS75019.1"/>
    <property type="molecule type" value="Genomic_DNA"/>
</dbReference>
<dbReference type="InterPro" id="IPR036907">
    <property type="entry name" value="5'-Nucleotdase_C_sf"/>
</dbReference>
<dbReference type="PROSITE" id="PS51257">
    <property type="entry name" value="PROKAR_LIPOPROTEIN"/>
    <property type="match status" value="1"/>
</dbReference>
<dbReference type="SUPFAM" id="SSF53850">
    <property type="entry name" value="Periplasmic binding protein-like II"/>
    <property type="match status" value="1"/>
</dbReference>
<evidence type="ECO:0000313" key="7">
    <source>
        <dbReference type="Proteomes" id="UP000290106"/>
    </source>
</evidence>
<dbReference type="Gene3D" id="3.40.190.10">
    <property type="entry name" value="Periplasmic binding protein-like II"/>
    <property type="match status" value="2"/>
</dbReference>
<keyword evidence="7" id="KW-1185">Reference proteome</keyword>
<keyword evidence="4 5" id="KW-0732">Signal</keyword>
<feature type="chain" id="PRO_5038509525" evidence="5">
    <location>
        <begin position="19"/>
        <end position="618"/>
    </location>
</feature>
<evidence type="ECO:0000313" key="6">
    <source>
        <dbReference type="EMBL" id="RXS75019.1"/>
    </source>
</evidence>
<dbReference type="Proteomes" id="UP000290106">
    <property type="component" value="Unassembled WGS sequence"/>
</dbReference>
<dbReference type="AlphaFoldDB" id="A0A4Q1RHC3"/>
<comment type="caution">
    <text evidence="6">The sequence shown here is derived from an EMBL/GenBank/DDBJ whole genome shotgun (WGS) entry which is preliminary data.</text>
</comment>
<evidence type="ECO:0000256" key="3">
    <source>
        <dbReference type="ARBA" id="ARBA00022448"/>
    </source>
</evidence>
<dbReference type="SUPFAM" id="SSF55816">
    <property type="entry name" value="5'-nucleotidase (syn. UDP-sugar hydrolase), C-terminal domain"/>
    <property type="match status" value="1"/>
</dbReference>
<gene>
    <name evidence="6" type="ORF">ETP43_07150</name>
</gene>
<dbReference type="GO" id="GO:0016787">
    <property type="term" value="F:hydrolase activity"/>
    <property type="evidence" value="ECO:0007669"/>
    <property type="project" value="InterPro"/>
</dbReference>
<evidence type="ECO:0000256" key="5">
    <source>
        <dbReference type="SAM" id="SignalP"/>
    </source>
</evidence>
<proteinExistence type="inferred from homology"/>
<comment type="similarity">
    <text evidence="2">Belongs to the bacterial solute-binding protein 1 family.</text>
</comment>